<reference evidence="4 5" key="1">
    <citation type="submission" date="2017-09" db="EMBL/GenBank/DDBJ databases">
        <title>Depth-based differentiation of microbial function through sediment-hosted aquifers and enrichment of novel symbionts in the deep terrestrial subsurface.</title>
        <authorList>
            <person name="Probst A.J."/>
            <person name="Ladd B."/>
            <person name="Jarett J.K."/>
            <person name="Geller-Mcgrath D.E."/>
            <person name="Sieber C.M."/>
            <person name="Emerson J.B."/>
            <person name="Anantharaman K."/>
            <person name="Thomas B.C."/>
            <person name="Malmstrom R."/>
            <person name="Stieglmeier M."/>
            <person name="Klingl A."/>
            <person name="Woyke T."/>
            <person name="Ryan C.M."/>
            <person name="Banfield J.F."/>
        </authorList>
    </citation>
    <scope>NUCLEOTIDE SEQUENCE [LARGE SCALE GENOMIC DNA]</scope>
    <source>
        <strain evidence="4">CG18_big_fil_WC_8_21_14_2_50_37_10</strain>
    </source>
</reference>
<dbReference type="EMBL" id="PCUC01000148">
    <property type="protein sequence ID" value="PIQ05334.1"/>
    <property type="molecule type" value="Genomic_DNA"/>
</dbReference>
<evidence type="ECO:0000259" key="3">
    <source>
        <dbReference type="PROSITE" id="PS50110"/>
    </source>
</evidence>
<dbReference type="Gene3D" id="3.40.50.2300">
    <property type="match status" value="1"/>
</dbReference>
<dbReference type="InterPro" id="IPR050595">
    <property type="entry name" value="Bact_response_regulator"/>
</dbReference>
<sequence length="123" mass="14000">MKKILIVEDEKILGEMYKEKFTQAGFEVSLAIEAKEGIELVEKEKPDLILLDILLPRENGIFFLEKLRKISEIASIPVVAFSNYDDPETKRQAAKLGVKDYLIKTNYTPSEIVTKIKQLLSEG</sequence>
<dbReference type="InterPro" id="IPR001789">
    <property type="entry name" value="Sig_transdc_resp-reg_receiver"/>
</dbReference>
<dbReference type="AlphaFoldDB" id="A0A2H0FF59"/>
<dbReference type="SUPFAM" id="SSF52172">
    <property type="entry name" value="CheY-like"/>
    <property type="match status" value="1"/>
</dbReference>
<comment type="caution">
    <text evidence="4">The sequence shown here is derived from an EMBL/GenBank/DDBJ whole genome shotgun (WGS) entry which is preliminary data.</text>
</comment>
<feature type="modified residue" description="4-aspartylphosphate" evidence="2">
    <location>
        <position position="52"/>
    </location>
</feature>
<dbReference type="PANTHER" id="PTHR44591:SF3">
    <property type="entry name" value="RESPONSE REGULATORY DOMAIN-CONTAINING PROTEIN"/>
    <property type="match status" value="1"/>
</dbReference>
<evidence type="ECO:0000313" key="5">
    <source>
        <dbReference type="Proteomes" id="UP000230778"/>
    </source>
</evidence>
<dbReference type="CDD" id="cd00156">
    <property type="entry name" value="REC"/>
    <property type="match status" value="1"/>
</dbReference>
<dbReference type="PANTHER" id="PTHR44591">
    <property type="entry name" value="STRESS RESPONSE REGULATOR PROTEIN 1"/>
    <property type="match status" value="1"/>
</dbReference>
<organism evidence="4 5">
    <name type="scientific">Candidatus Nealsonbacteria bacterium CG18_big_fil_WC_8_21_14_2_50_37_10</name>
    <dbReference type="NCBI Taxonomy" id="1974717"/>
    <lineage>
        <taxon>Bacteria</taxon>
        <taxon>Candidatus Nealsoniibacteriota</taxon>
    </lineage>
</organism>
<dbReference type="SMART" id="SM00448">
    <property type="entry name" value="REC"/>
    <property type="match status" value="1"/>
</dbReference>
<feature type="domain" description="Response regulatory" evidence="3">
    <location>
        <begin position="3"/>
        <end position="119"/>
    </location>
</feature>
<dbReference type="GO" id="GO:0000160">
    <property type="term" value="P:phosphorelay signal transduction system"/>
    <property type="evidence" value="ECO:0007669"/>
    <property type="project" value="InterPro"/>
</dbReference>
<keyword evidence="1 2" id="KW-0597">Phosphoprotein</keyword>
<dbReference type="Proteomes" id="UP000230778">
    <property type="component" value="Unassembled WGS sequence"/>
</dbReference>
<proteinExistence type="predicted"/>
<protein>
    <submittedName>
        <fullName evidence="4">Response regulator</fullName>
    </submittedName>
</protein>
<dbReference type="InterPro" id="IPR011006">
    <property type="entry name" value="CheY-like_superfamily"/>
</dbReference>
<accession>A0A2H0FF59</accession>
<evidence type="ECO:0000256" key="1">
    <source>
        <dbReference type="ARBA" id="ARBA00022553"/>
    </source>
</evidence>
<dbReference type="Pfam" id="PF00072">
    <property type="entry name" value="Response_reg"/>
    <property type="match status" value="1"/>
</dbReference>
<evidence type="ECO:0000256" key="2">
    <source>
        <dbReference type="PROSITE-ProRule" id="PRU00169"/>
    </source>
</evidence>
<gene>
    <name evidence="4" type="ORF">COW72_02825</name>
</gene>
<dbReference type="PROSITE" id="PS50110">
    <property type="entry name" value="RESPONSE_REGULATORY"/>
    <property type="match status" value="1"/>
</dbReference>
<name>A0A2H0FF59_9BACT</name>
<evidence type="ECO:0000313" key="4">
    <source>
        <dbReference type="EMBL" id="PIQ05334.1"/>
    </source>
</evidence>